<keyword evidence="2" id="KW-0472">Membrane</keyword>
<protein>
    <submittedName>
        <fullName evidence="3">MSHA biogenesis protein MshN, putative</fullName>
    </submittedName>
</protein>
<dbReference type="HOGENOM" id="CLU_053124_0_0_6"/>
<evidence type="ECO:0000313" key="3">
    <source>
        <dbReference type="EMBL" id="ABL98666.1"/>
    </source>
</evidence>
<gene>
    <name evidence="3" type="ordered locus">Sama_0456</name>
</gene>
<dbReference type="EMBL" id="CP000507">
    <property type="protein sequence ID" value="ABL98666.1"/>
    <property type="molecule type" value="Genomic_DNA"/>
</dbReference>
<dbReference type="OrthoDB" id="5406098at2"/>
<evidence type="ECO:0000256" key="2">
    <source>
        <dbReference type="SAM" id="Phobius"/>
    </source>
</evidence>
<feature type="region of interest" description="Disordered" evidence="1">
    <location>
        <begin position="84"/>
        <end position="138"/>
    </location>
</feature>
<name>A1S2R0_SHEAM</name>
<dbReference type="RefSeq" id="WP_011758576.1">
    <property type="nucleotide sequence ID" value="NC_008700.1"/>
</dbReference>
<keyword evidence="2" id="KW-1133">Transmembrane helix</keyword>
<dbReference type="STRING" id="326297.Sama_0456"/>
<dbReference type="Pfam" id="PF14559">
    <property type="entry name" value="TPR_19"/>
    <property type="match status" value="1"/>
</dbReference>
<dbReference type="InterPro" id="IPR019734">
    <property type="entry name" value="TPR_rpt"/>
</dbReference>
<evidence type="ECO:0000313" key="4">
    <source>
        <dbReference type="Proteomes" id="UP000009175"/>
    </source>
</evidence>
<dbReference type="Gene3D" id="1.25.40.10">
    <property type="entry name" value="Tetratricopeptide repeat domain"/>
    <property type="match status" value="1"/>
</dbReference>
<evidence type="ECO:0000256" key="1">
    <source>
        <dbReference type="SAM" id="MobiDB-lite"/>
    </source>
</evidence>
<accession>A1S2R0</accession>
<feature type="compositionally biased region" description="Basic and acidic residues" evidence="1">
    <location>
        <begin position="120"/>
        <end position="129"/>
    </location>
</feature>
<dbReference type="eggNOG" id="COG0457">
    <property type="taxonomic scope" value="Bacteria"/>
</dbReference>
<keyword evidence="4" id="KW-1185">Reference proteome</keyword>
<organism evidence="3 4">
    <name type="scientific">Shewanella amazonensis (strain ATCC BAA-1098 / SB2B)</name>
    <dbReference type="NCBI Taxonomy" id="326297"/>
    <lineage>
        <taxon>Bacteria</taxon>
        <taxon>Pseudomonadati</taxon>
        <taxon>Pseudomonadota</taxon>
        <taxon>Gammaproteobacteria</taxon>
        <taxon>Alteromonadales</taxon>
        <taxon>Shewanellaceae</taxon>
        <taxon>Shewanella</taxon>
    </lineage>
</organism>
<dbReference type="KEGG" id="saz:Sama_0456"/>
<sequence>MSVINQMLKDLDKRAEPHQLQQLPSTVAIPVNKSPGLPWRWLILLSLLLVAIALVLWNLKASNAKDAMVLSPMVSGQQAELNTASAAPVKMEPASNAQVSHVQEPADASSDTASGLAKEPAGESDKSIKDTTGNGESETLAESVAVSFAGSANAPAPSETSVAGEATVLALQVNTSSEPPVIDSSSVAMNTNTPSAGSMAVTEVVLPPAEQADRAMLKANGARDAGKLDEAMRQYAMALSYEPARHEARRQLAALHYGQGQAGEAIKLLERGLVQFPEQSSFALLLGRLWREQGNKSQALAALDVIGDTDSLSRDKWLLVADIAREQDDHALAEAAYQKLLGTGMEKAQWWLGLAYAQDAQGKMADARYHYQRALGTAGLSSDARAYIENRLMQLGDNQ</sequence>
<dbReference type="InterPro" id="IPR011990">
    <property type="entry name" value="TPR-like_helical_dom_sf"/>
</dbReference>
<dbReference type="SMART" id="SM00028">
    <property type="entry name" value="TPR"/>
    <property type="match status" value="3"/>
</dbReference>
<keyword evidence="2" id="KW-0812">Transmembrane</keyword>
<dbReference type="Proteomes" id="UP000009175">
    <property type="component" value="Chromosome"/>
</dbReference>
<dbReference type="Pfam" id="PF13432">
    <property type="entry name" value="TPR_16"/>
    <property type="match status" value="1"/>
</dbReference>
<feature type="transmembrane region" description="Helical" evidence="2">
    <location>
        <begin position="39"/>
        <end position="59"/>
    </location>
</feature>
<reference evidence="3 4" key="1">
    <citation type="submission" date="2006-12" db="EMBL/GenBank/DDBJ databases">
        <title>Complete sequence of Shewanella amazonensis SB2B.</title>
        <authorList>
            <consortium name="US DOE Joint Genome Institute"/>
            <person name="Copeland A."/>
            <person name="Lucas S."/>
            <person name="Lapidus A."/>
            <person name="Barry K."/>
            <person name="Detter J.C."/>
            <person name="Glavina del Rio T."/>
            <person name="Hammon N."/>
            <person name="Israni S."/>
            <person name="Dalin E."/>
            <person name="Tice H."/>
            <person name="Pitluck S."/>
            <person name="Munk A.C."/>
            <person name="Brettin T."/>
            <person name="Bruce D."/>
            <person name="Han C."/>
            <person name="Tapia R."/>
            <person name="Gilna P."/>
            <person name="Schmutz J."/>
            <person name="Larimer F."/>
            <person name="Land M."/>
            <person name="Hauser L."/>
            <person name="Kyrpides N."/>
            <person name="Mikhailova N."/>
            <person name="Fredrickson J."/>
            <person name="Richardson P."/>
        </authorList>
    </citation>
    <scope>NUCLEOTIDE SEQUENCE [LARGE SCALE GENOMIC DNA]</scope>
    <source>
        <strain evidence="4">ATCC BAA-1098 / SB2B</strain>
    </source>
</reference>
<dbReference type="SUPFAM" id="SSF48452">
    <property type="entry name" value="TPR-like"/>
    <property type="match status" value="1"/>
</dbReference>
<dbReference type="AlphaFoldDB" id="A1S2R0"/>
<proteinExistence type="predicted"/>